<keyword evidence="2" id="KW-1185">Reference proteome</keyword>
<evidence type="ECO:0000313" key="2">
    <source>
        <dbReference type="Proteomes" id="UP001303285"/>
    </source>
</evidence>
<dbReference type="EMBL" id="JAYGHK010000064">
    <property type="protein sequence ID" value="MEA5609835.1"/>
    <property type="molecule type" value="Genomic_DNA"/>
</dbReference>
<evidence type="ECO:0000313" key="1">
    <source>
        <dbReference type="EMBL" id="MEA5609835.1"/>
    </source>
</evidence>
<reference evidence="1 2" key="1">
    <citation type="submission" date="2023-12" db="EMBL/GenBank/DDBJ databases">
        <title>Baltic Sea Cyanobacteria.</title>
        <authorList>
            <person name="Delbaje E."/>
            <person name="Fewer D.P."/>
            <person name="Shishido T.K."/>
        </authorList>
    </citation>
    <scope>NUCLEOTIDE SEQUENCE [LARGE SCALE GENOMIC DNA]</scope>
    <source>
        <strain evidence="1 2">UHCC 0060</strain>
    </source>
</reference>
<dbReference type="RefSeq" id="WP_323244499.1">
    <property type="nucleotide sequence ID" value="NZ_JAYGHK010000064.1"/>
</dbReference>
<proteinExistence type="predicted"/>
<gene>
    <name evidence="1" type="ORF">VB695_17480</name>
</gene>
<accession>A0ABU5UXQ8</accession>
<dbReference type="Proteomes" id="UP001303285">
    <property type="component" value="Unassembled WGS sequence"/>
</dbReference>
<name>A0ABU5UXQ8_NODSP</name>
<organism evidence="1 2">
    <name type="scientific">Nodularia spumigena UHCC 0060</name>
    <dbReference type="NCBI Taxonomy" id="3110300"/>
    <lineage>
        <taxon>Bacteria</taxon>
        <taxon>Bacillati</taxon>
        <taxon>Cyanobacteriota</taxon>
        <taxon>Cyanophyceae</taxon>
        <taxon>Nostocales</taxon>
        <taxon>Nodulariaceae</taxon>
        <taxon>Nodularia</taxon>
    </lineage>
</organism>
<protein>
    <submittedName>
        <fullName evidence="1">Uncharacterized protein</fullName>
    </submittedName>
</protein>
<comment type="caution">
    <text evidence="1">The sequence shown here is derived from an EMBL/GenBank/DDBJ whole genome shotgun (WGS) entry which is preliminary data.</text>
</comment>
<sequence>MSKLPTNAQFQILRSQQVRENVHFVMFKNNDGTYSAGTLADIPKQESTDGGWHLFGEQKFEKERAGVIAYNKLCRGVSVKLK</sequence>